<dbReference type="KEGG" id="mmar:MODMU_4556"/>
<dbReference type="AlphaFoldDB" id="I4F2S6"/>
<keyword evidence="2" id="KW-1185">Reference proteome</keyword>
<evidence type="ECO:0000313" key="1">
    <source>
        <dbReference type="EMBL" id="CCH89939.1"/>
    </source>
</evidence>
<gene>
    <name evidence="1" type="ordered locus">MODMU_4556</name>
</gene>
<dbReference type="HOGENOM" id="CLU_2917579_0_0_11"/>
<dbReference type="Proteomes" id="UP000006461">
    <property type="component" value="Chromosome"/>
</dbReference>
<protein>
    <submittedName>
        <fullName evidence="1">Uncharacterized protein</fullName>
    </submittedName>
</protein>
<dbReference type="STRING" id="477641.MODMU_4556"/>
<evidence type="ECO:0000313" key="2">
    <source>
        <dbReference type="Proteomes" id="UP000006461"/>
    </source>
</evidence>
<reference evidence="1 2" key="1">
    <citation type="journal article" date="2012" name="J. Bacteriol.">
        <title>Genome Sequence of Radiation-Resistant Modestobacter marinus Strain BC501, a Representative Actinobacterium That Thrives on Calcareous Stone Surfaces.</title>
        <authorList>
            <person name="Normand P."/>
            <person name="Gury J."/>
            <person name="Pujic P."/>
            <person name="Chouaia B."/>
            <person name="Crotti E."/>
            <person name="Brusetti L."/>
            <person name="Daffonchio D."/>
            <person name="Vacherie B."/>
            <person name="Barbe V."/>
            <person name="Medigue C."/>
            <person name="Calteau A."/>
            <person name="Ghodhbane-Gtari F."/>
            <person name="Essoussi I."/>
            <person name="Nouioui I."/>
            <person name="Abbassi-Ghozzi I."/>
            <person name="Gtari M."/>
        </authorList>
    </citation>
    <scope>NUCLEOTIDE SEQUENCE [LARGE SCALE GENOMIC DNA]</scope>
    <source>
        <strain evidence="2">BC 501</strain>
    </source>
</reference>
<dbReference type="EMBL" id="FO203431">
    <property type="protein sequence ID" value="CCH89939.1"/>
    <property type="molecule type" value="Genomic_DNA"/>
</dbReference>
<accession>I4F2S6</accession>
<proteinExistence type="predicted"/>
<sequence>MLITILYRSDRPEHTCEGLCCGRCRPVSRLASVAAPGLASRGEFAAIRRRWTASHPQTRHS</sequence>
<organism evidence="1 2">
    <name type="scientific">Modestobacter italicus (strain DSM 44449 / CECT 9708 / BC 501)</name>
    <dbReference type="NCBI Taxonomy" id="2732864"/>
    <lineage>
        <taxon>Bacteria</taxon>
        <taxon>Bacillati</taxon>
        <taxon>Actinomycetota</taxon>
        <taxon>Actinomycetes</taxon>
        <taxon>Geodermatophilales</taxon>
        <taxon>Geodermatophilaceae</taxon>
        <taxon>Modestobacter</taxon>
    </lineage>
</organism>
<name>I4F2S6_MODI5</name>